<organism evidence="1 2">
    <name type="scientific">Jatropha curcas</name>
    <name type="common">Barbados nut</name>
    <dbReference type="NCBI Taxonomy" id="180498"/>
    <lineage>
        <taxon>Eukaryota</taxon>
        <taxon>Viridiplantae</taxon>
        <taxon>Streptophyta</taxon>
        <taxon>Embryophyta</taxon>
        <taxon>Tracheophyta</taxon>
        <taxon>Spermatophyta</taxon>
        <taxon>Magnoliopsida</taxon>
        <taxon>eudicotyledons</taxon>
        <taxon>Gunneridae</taxon>
        <taxon>Pentapetalae</taxon>
        <taxon>rosids</taxon>
        <taxon>fabids</taxon>
        <taxon>Malpighiales</taxon>
        <taxon>Euphorbiaceae</taxon>
        <taxon>Crotonoideae</taxon>
        <taxon>Jatropheae</taxon>
        <taxon>Jatropha</taxon>
    </lineage>
</organism>
<accession>A0A067KWP0</accession>
<evidence type="ECO:0000313" key="1">
    <source>
        <dbReference type="EMBL" id="KDP39408.1"/>
    </source>
</evidence>
<name>A0A067KWP0_JATCU</name>
<proteinExistence type="predicted"/>
<dbReference type="Proteomes" id="UP000027138">
    <property type="component" value="Unassembled WGS sequence"/>
</dbReference>
<reference evidence="1 2" key="1">
    <citation type="journal article" date="2014" name="PLoS ONE">
        <title>Global Analysis of Gene Expression Profiles in Physic Nut (Jatropha curcas L.) Seedlings Exposed to Salt Stress.</title>
        <authorList>
            <person name="Zhang L."/>
            <person name="Zhang C."/>
            <person name="Wu P."/>
            <person name="Chen Y."/>
            <person name="Li M."/>
            <person name="Jiang H."/>
            <person name="Wu G."/>
        </authorList>
    </citation>
    <scope>NUCLEOTIDE SEQUENCE [LARGE SCALE GENOMIC DNA]</scope>
    <source>
        <strain evidence="2">cv. GZQX0401</strain>
        <tissue evidence="1">Young leaves</tissue>
    </source>
</reference>
<sequence length="156" mass="17666">MCLYTLLAYLQWFMFQKSEKRGNSTATPMWPVSGLTDCLSGSKSASERLALAGLLTLYPECRGILDPLDLDVTRQFNWGAAALSYLYYGMDLCICGAHLKFGYRRVVEGDINASSLPQGRAWRFGRRYAHTTSDILLFRQLLNSLTWDQRNIHGEA</sequence>
<protein>
    <recommendedName>
        <fullName evidence="3">Aminotransferase-like plant mobile domain-containing protein</fullName>
    </recommendedName>
</protein>
<evidence type="ECO:0000313" key="2">
    <source>
        <dbReference type="Proteomes" id="UP000027138"/>
    </source>
</evidence>
<evidence type="ECO:0008006" key="3">
    <source>
        <dbReference type="Google" id="ProtNLM"/>
    </source>
</evidence>
<dbReference type="AlphaFoldDB" id="A0A067KWP0"/>
<dbReference type="EMBL" id="KK914352">
    <property type="protein sequence ID" value="KDP39408.1"/>
    <property type="molecule type" value="Genomic_DNA"/>
</dbReference>
<gene>
    <name evidence="1" type="ORF">JCGZ_03690</name>
</gene>
<keyword evidence="2" id="KW-1185">Reference proteome</keyword>